<dbReference type="EMBL" id="QUZK01000042">
    <property type="protein sequence ID" value="RFF29732.1"/>
    <property type="molecule type" value="Genomic_DNA"/>
</dbReference>
<comment type="caution">
    <text evidence="2">The sequence shown here is derived from an EMBL/GenBank/DDBJ whole genome shotgun (WGS) entry which is preliminary data.</text>
</comment>
<name>A0A3E1K6U4_9GAMM</name>
<dbReference type="Proteomes" id="UP000260351">
    <property type="component" value="Unassembled WGS sequence"/>
</dbReference>
<dbReference type="AlphaFoldDB" id="A0A3E1K6U4"/>
<gene>
    <name evidence="2" type="ORF">DZC52_11685</name>
</gene>
<proteinExistence type="predicted"/>
<keyword evidence="3" id="KW-1185">Reference proteome</keyword>
<feature type="region of interest" description="Disordered" evidence="1">
    <location>
        <begin position="1"/>
        <end position="65"/>
    </location>
</feature>
<evidence type="ECO:0000313" key="2">
    <source>
        <dbReference type="EMBL" id="RFF29732.1"/>
    </source>
</evidence>
<evidence type="ECO:0000256" key="1">
    <source>
        <dbReference type="SAM" id="MobiDB-lite"/>
    </source>
</evidence>
<accession>A0A3E1K6U4</accession>
<evidence type="ECO:0000313" key="3">
    <source>
        <dbReference type="Proteomes" id="UP000260351"/>
    </source>
</evidence>
<sequence>MKSLRLVRNAAAAATRHDSARSLRVQSTDRAGAFGDPTGPGWIRLSSTRGEAFGESTPARPDEAG</sequence>
<protein>
    <submittedName>
        <fullName evidence="2">Uncharacterized protein</fullName>
    </submittedName>
</protein>
<organism evidence="2 3">
    <name type="scientific">Wenzhouxiangella sediminis</name>
    <dbReference type="NCBI Taxonomy" id="1792836"/>
    <lineage>
        <taxon>Bacteria</taxon>
        <taxon>Pseudomonadati</taxon>
        <taxon>Pseudomonadota</taxon>
        <taxon>Gammaproteobacteria</taxon>
        <taxon>Chromatiales</taxon>
        <taxon>Wenzhouxiangellaceae</taxon>
        <taxon>Wenzhouxiangella</taxon>
    </lineage>
</organism>
<reference evidence="2 3" key="1">
    <citation type="submission" date="2018-08" db="EMBL/GenBank/DDBJ databases">
        <title>Wenzhouxiangella salilacus sp. nov., a novel bacterium isolated from a saline lake in Xinjiang Province, China.</title>
        <authorList>
            <person name="Han S."/>
        </authorList>
    </citation>
    <scope>NUCLEOTIDE SEQUENCE [LARGE SCALE GENOMIC DNA]</scope>
    <source>
        <strain evidence="2 3">XDB06</strain>
    </source>
</reference>